<dbReference type="AlphaFoldDB" id="A0ABD2P114"/>
<evidence type="ECO:0000313" key="3">
    <source>
        <dbReference type="Proteomes" id="UP001516400"/>
    </source>
</evidence>
<gene>
    <name evidence="2" type="ORF">HHI36_018826</name>
</gene>
<feature type="compositionally biased region" description="Basic and acidic residues" evidence="1">
    <location>
        <begin position="92"/>
        <end position="106"/>
    </location>
</feature>
<dbReference type="Proteomes" id="UP001516400">
    <property type="component" value="Unassembled WGS sequence"/>
</dbReference>
<feature type="region of interest" description="Disordered" evidence="1">
    <location>
        <begin position="464"/>
        <end position="493"/>
    </location>
</feature>
<name>A0ABD2P114_9CUCU</name>
<feature type="compositionally biased region" description="Low complexity" evidence="1">
    <location>
        <begin position="884"/>
        <end position="899"/>
    </location>
</feature>
<feature type="region of interest" description="Disordered" evidence="1">
    <location>
        <begin position="646"/>
        <end position="690"/>
    </location>
</feature>
<feature type="region of interest" description="Disordered" evidence="1">
    <location>
        <begin position="881"/>
        <end position="950"/>
    </location>
</feature>
<protein>
    <submittedName>
        <fullName evidence="2">Uncharacterized protein</fullName>
    </submittedName>
</protein>
<comment type="caution">
    <text evidence="2">The sequence shown here is derived from an EMBL/GenBank/DDBJ whole genome shotgun (WGS) entry which is preliminary data.</text>
</comment>
<feature type="region of interest" description="Disordered" evidence="1">
    <location>
        <begin position="767"/>
        <end position="838"/>
    </location>
</feature>
<feature type="compositionally biased region" description="Polar residues" evidence="1">
    <location>
        <begin position="646"/>
        <end position="656"/>
    </location>
</feature>
<proteinExistence type="predicted"/>
<organism evidence="2 3">
    <name type="scientific">Cryptolaemus montrouzieri</name>
    <dbReference type="NCBI Taxonomy" id="559131"/>
    <lineage>
        <taxon>Eukaryota</taxon>
        <taxon>Metazoa</taxon>
        <taxon>Ecdysozoa</taxon>
        <taxon>Arthropoda</taxon>
        <taxon>Hexapoda</taxon>
        <taxon>Insecta</taxon>
        <taxon>Pterygota</taxon>
        <taxon>Neoptera</taxon>
        <taxon>Endopterygota</taxon>
        <taxon>Coleoptera</taxon>
        <taxon>Polyphaga</taxon>
        <taxon>Cucujiformia</taxon>
        <taxon>Coccinelloidea</taxon>
        <taxon>Coccinellidae</taxon>
        <taxon>Scymninae</taxon>
        <taxon>Scymnini</taxon>
        <taxon>Cryptolaemus</taxon>
    </lineage>
</organism>
<feature type="compositionally biased region" description="Polar residues" evidence="1">
    <location>
        <begin position="74"/>
        <end position="89"/>
    </location>
</feature>
<dbReference type="EMBL" id="JABFTP020000165">
    <property type="protein sequence ID" value="KAL3284673.1"/>
    <property type="molecule type" value="Genomic_DNA"/>
</dbReference>
<keyword evidence="3" id="KW-1185">Reference proteome</keyword>
<feature type="compositionally biased region" description="Basic and acidic residues" evidence="1">
    <location>
        <begin position="662"/>
        <end position="673"/>
    </location>
</feature>
<evidence type="ECO:0000256" key="1">
    <source>
        <dbReference type="SAM" id="MobiDB-lite"/>
    </source>
</evidence>
<reference evidence="2 3" key="1">
    <citation type="journal article" date="2021" name="BMC Biol.">
        <title>Horizontally acquired antibacterial genes associated with adaptive radiation of ladybird beetles.</title>
        <authorList>
            <person name="Li H.S."/>
            <person name="Tang X.F."/>
            <person name="Huang Y.H."/>
            <person name="Xu Z.Y."/>
            <person name="Chen M.L."/>
            <person name="Du X.Y."/>
            <person name="Qiu B.Y."/>
            <person name="Chen P.T."/>
            <person name="Zhang W."/>
            <person name="Slipinski A."/>
            <person name="Escalona H.E."/>
            <person name="Waterhouse R.M."/>
            <person name="Zwick A."/>
            <person name="Pang H."/>
        </authorList>
    </citation>
    <scope>NUCLEOTIDE SEQUENCE [LARGE SCALE GENOMIC DNA]</scope>
    <source>
        <strain evidence="2">SYSU2018</strain>
    </source>
</reference>
<feature type="region of interest" description="Disordered" evidence="1">
    <location>
        <begin position="45"/>
        <end position="106"/>
    </location>
</feature>
<accession>A0ABD2P114</accession>
<evidence type="ECO:0000313" key="2">
    <source>
        <dbReference type="EMBL" id="KAL3284673.1"/>
    </source>
</evidence>
<sequence length="950" mass="106938">MDEGTQAKNSEEEASAVCSPRPLAFTIDFGKGKSVDLQRHKTLVEKYKNRHKRGQSLSKIETKTENTIQKKHPSSGNLPRKSSFQSDGYFSSDEKSDKSKTSKGSLKRDLSLQLKNVCMNKMSQSFPSSILSDIISPEIEIKDISSPELDLISPLTPDRHEELTLSSNNKKVNFSQQSSLESATQNELQIIDLEDENFVDGAEFDFDRSDTVSDTGTYTLDADNYSEAQKLRMSIDREFKIEHISGIEKTQEYIRSLSSSNKYLHSNSKGKSLNLEIDVSEPYNKAKLNLNIPKTQSKLQVDNDKTLSPILSPTQNLSITETVSSKKSNEFENLNQTYSKIIEPSEKSKRNGLEELVDHGSVISVTSSGVFRSHKEPLIKPTRKLSLTKSEIQVEAYVDQNVKTEQASKPFSYKRVVTPKLSANVINVQNISIKSKDMEDDNSDVEEGRDENIVYLPPAVGGISGKNSPTKIPSPIHTLSRPRSRNSFSSQNVDLSDSSIETESYLKSTQSCINSLQKRLSLDSDQDSDFDNKYGVALNNTAQSLLKQKASHTRHNSLEGRAIKISNKLEHFQTKNLQGIDQTYMNKFNQCSATQVMQKIQNSPNNSPIRRSSSFSMKNQINLSNKNVNVQKELNYNDLMQRSTSSSYVKSVTPQKPSMILDHPKIDRNKFGDTESSSEEDFEKNLSKKKDTSLTNTRYNRAFSLRRGRLESESSNSSLKCPNTPEVRRKFLPERPERAISVDRKPIRTPDVQSRYMTNITKKVSSPKLNIPKNVPKTLSLTPKQIAPKSQVMSRTDSGRFSMRTSKGSEMQKVSKKDSSAKKSGGRSNSSLTSREVDFQNWKRRKSYDPIKAAAEGKRKEMEKKQNVMTQSYNEKNYTYECDSSPSHSSSVHRSQSFHGTAAMEQLISSEEEDMTLSADEGFSPPTPSPCELSPARMSLRNSCRERILH</sequence>